<dbReference type="PANTHER" id="PTHR35446">
    <property type="entry name" value="SI:CH211-175M2.5"/>
    <property type="match status" value="1"/>
</dbReference>
<proteinExistence type="predicted"/>
<evidence type="ECO:0000313" key="2">
    <source>
        <dbReference type="EMBL" id="MDL5353736.1"/>
    </source>
</evidence>
<feature type="domain" description="Carboxymuconolactone decarboxylase-like" evidence="1">
    <location>
        <begin position="27"/>
        <end position="97"/>
    </location>
</feature>
<dbReference type="GeneID" id="83611112"/>
<dbReference type="SUPFAM" id="SSF69118">
    <property type="entry name" value="AhpD-like"/>
    <property type="match status" value="1"/>
</dbReference>
<evidence type="ECO:0000259" key="1">
    <source>
        <dbReference type="Pfam" id="PF02627"/>
    </source>
</evidence>
<dbReference type="RefSeq" id="WP_109397209.1">
    <property type="nucleotide sequence ID" value="NZ_JAIKTY010000067.1"/>
</dbReference>
<gene>
    <name evidence="2" type="ORF">QSH02_02615</name>
</gene>
<dbReference type="PANTHER" id="PTHR35446:SF2">
    <property type="entry name" value="CARBOXYMUCONOLACTONE DECARBOXYLASE-LIKE DOMAIN-CONTAINING PROTEIN"/>
    <property type="match status" value="1"/>
</dbReference>
<dbReference type="InterPro" id="IPR004675">
    <property type="entry name" value="AhpD_core"/>
</dbReference>
<protein>
    <submittedName>
        <fullName evidence="2">Carboxymuconolactone decarboxylase family protein</fullName>
    </submittedName>
</protein>
<organism evidence="2 3">
    <name type="scientific">Proteus faecis</name>
    <dbReference type="NCBI Taxonomy" id="2050967"/>
    <lineage>
        <taxon>Bacteria</taxon>
        <taxon>Pseudomonadati</taxon>
        <taxon>Pseudomonadota</taxon>
        <taxon>Gammaproteobacteria</taxon>
        <taxon>Enterobacterales</taxon>
        <taxon>Morganellaceae</taxon>
        <taxon>Proteus</taxon>
    </lineage>
</organism>
<dbReference type="InterPro" id="IPR003779">
    <property type="entry name" value="CMD-like"/>
</dbReference>
<dbReference type="InterPro" id="IPR029032">
    <property type="entry name" value="AhpD-like"/>
</dbReference>
<dbReference type="EMBL" id="JASVWL010000001">
    <property type="protein sequence ID" value="MDL5353736.1"/>
    <property type="molecule type" value="Genomic_DNA"/>
</dbReference>
<comment type="caution">
    <text evidence="2">The sequence shown here is derived from an EMBL/GenBank/DDBJ whole genome shotgun (WGS) entry which is preliminary data.</text>
</comment>
<dbReference type="Pfam" id="PF02627">
    <property type="entry name" value="CMD"/>
    <property type="match status" value="1"/>
</dbReference>
<evidence type="ECO:0000313" key="3">
    <source>
        <dbReference type="Proteomes" id="UP001224739"/>
    </source>
</evidence>
<reference evidence="2" key="1">
    <citation type="submission" date="2023-06" db="EMBL/GenBank/DDBJ databases">
        <title>Acute promotion of culturable opportunistic pathogens and persistent increase of antibiotic resistance following antibiotic exposure in mouse gut microbiota.</title>
        <authorList>
            <person name="Li L."/>
            <person name="Wang B."/>
            <person name="Sun Y."/>
            <person name="Wang M."/>
            <person name="Xu H."/>
        </authorList>
    </citation>
    <scope>NUCLEOTIDE SEQUENCE</scope>
    <source>
        <strain evidence="2">EPA10_1</strain>
    </source>
</reference>
<name>A0AAW7CPT8_9GAMM</name>
<sequence>MNSRVSLSKKNAKAYSQLITMSNNIDEQAILAGLEEGFIHLLKLRLSQINGCAFCVRLHTQDAQKCGVSIDKIALVATWKETEYFSEKEKSALSLAESVNLIHNEYVPDDIYQESAKYWDEAQLASIEWISIIIGAFNRVAITSRYSVKP</sequence>
<dbReference type="Gene3D" id="1.20.1290.10">
    <property type="entry name" value="AhpD-like"/>
    <property type="match status" value="1"/>
</dbReference>
<dbReference type="AlphaFoldDB" id="A0AAW7CPT8"/>
<accession>A0AAW7CPT8</accession>
<dbReference type="Proteomes" id="UP001224739">
    <property type="component" value="Unassembled WGS sequence"/>
</dbReference>
<dbReference type="NCBIfam" id="TIGR00778">
    <property type="entry name" value="ahpD_dom"/>
    <property type="match status" value="1"/>
</dbReference>
<dbReference type="GO" id="GO:0051920">
    <property type="term" value="F:peroxiredoxin activity"/>
    <property type="evidence" value="ECO:0007669"/>
    <property type="project" value="InterPro"/>
</dbReference>